<proteinExistence type="predicted"/>
<reference evidence="1 2" key="1">
    <citation type="journal article" date="2019" name="Sci. Rep.">
        <title>A high-quality genome of Eragrostis curvula grass provides insights into Poaceae evolution and supports new strategies to enhance forage quality.</title>
        <authorList>
            <person name="Carballo J."/>
            <person name="Santos B.A.C.M."/>
            <person name="Zappacosta D."/>
            <person name="Garbus I."/>
            <person name="Selva J.P."/>
            <person name="Gallo C.A."/>
            <person name="Diaz A."/>
            <person name="Albertini E."/>
            <person name="Caccamo M."/>
            <person name="Echenique V."/>
        </authorList>
    </citation>
    <scope>NUCLEOTIDE SEQUENCE [LARGE SCALE GENOMIC DNA]</scope>
    <source>
        <strain evidence="2">cv. Victoria</strain>
        <tissue evidence="1">Leaf</tissue>
    </source>
</reference>
<dbReference type="EMBL" id="RWGY01000165">
    <property type="protein sequence ID" value="TVU03556.1"/>
    <property type="molecule type" value="Genomic_DNA"/>
</dbReference>
<keyword evidence="2" id="KW-1185">Reference proteome</keyword>
<dbReference type="Proteomes" id="UP000324897">
    <property type="component" value="Unassembled WGS sequence"/>
</dbReference>
<gene>
    <name evidence="1" type="ORF">EJB05_50871</name>
</gene>
<evidence type="ECO:0000313" key="1">
    <source>
        <dbReference type="EMBL" id="TVU03556.1"/>
    </source>
</evidence>
<name>A0A5J9SX28_9POAL</name>
<dbReference type="Gramene" id="TVU03556">
    <property type="protein sequence ID" value="TVU03556"/>
    <property type="gene ID" value="EJB05_50871"/>
</dbReference>
<evidence type="ECO:0000313" key="2">
    <source>
        <dbReference type="Proteomes" id="UP000324897"/>
    </source>
</evidence>
<organism evidence="1 2">
    <name type="scientific">Eragrostis curvula</name>
    <name type="common">weeping love grass</name>
    <dbReference type="NCBI Taxonomy" id="38414"/>
    <lineage>
        <taxon>Eukaryota</taxon>
        <taxon>Viridiplantae</taxon>
        <taxon>Streptophyta</taxon>
        <taxon>Embryophyta</taxon>
        <taxon>Tracheophyta</taxon>
        <taxon>Spermatophyta</taxon>
        <taxon>Magnoliopsida</taxon>
        <taxon>Liliopsida</taxon>
        <taxon>Poales</taxon>
        <taxon>Poaceae</taxon>
        <taxon>PACMAD clade</taxon>
        <taxon>Chloridoideae</taxon>
        <taxon>Eragrostideae</taxon>
        <taxon>Eragrostidinae</taxon>
        <taxon>Eragrostis</taxon>
    </lineage>
</organism>
<accession>A0A5J9SX28</accession>
<dbReference type="AlphaFoldDB" id="A0A5J9SX28"/>
<sequence length="107" mass="11698">PFTSILSPDHLASLSLNQSTAGSAATSKSNSLLDQQIAEDGCNSAQKSYQAGYPMPDQDMHHPCHPNFVRITFRYIKPFILPSVLFRPLISSTEKICLCSFAGLQVV</sequence>
<feature type="non-terminal residue" evidence="1">
    <location>
        <position position="1"/>
    </location>
</feature>
<comment type="caution">
    <text evidence="1">The sequence shown here is derived from an EMBL/GenBank/DDBJ whole genome shotgun (WGS) entry which is preliminary data.</text>
</comment>
<protein>
    <submittedName>
        <fullName evidence="1">Uncharacterized protein</fullName>
    </submittedName>
</protein>